<sequence>MGIRRHTGKTFVPVLAPKWEKIDRVRRRFRHGTPWLKFPKGVDNDDIVTSTEAISANHEVLTTIFQVHGLKLQSVHCLKREARKLFEKIPYIPEDKNQFYVDGWDLRKLTRFTARRQKDAHRRGQVPRDKHVRALFKLIRDLRVAKAKRMGPTPKDSSDSEEDADADSCMGSISESESDGSDPEHSDLDDDKGKPNEKLEREGHPKEPKPPSKKVSGHAESSPTQSSGSGRSKRQIQFDQLMIQIKEFEENLRDAEAPPAPTSPIMLEDSPSNKTDKEPAKPMEPTTKEQPTVCPEGGRGRPLRRLRSKQPDSVGSNLDQADTLPYEEAPIPDHPKPKATKVTRTVTPDAQTALRKKQMPAKRGRRKMGGGEPKDGEDKAPSARRGRKTNKEGDKKGTGGERKEKEERKEKGERKQRVKRKNSIKMKKDQEERKETEEDEKPRRKRTPRAKSKDHNTNDSKGEHEKTKKTREPKKSATCENEDHGSETEKGQSKDARVEVPKPVERKRKRSRVPMDVRSDDDETGGADDFSPAGCKACKFSAKGCRKCRQGKAEADPATTFGCSRCRHAAKGCKTCKRPGFKPRPRRN</sequence>
<feature type="compositionally biased region" description="Basic and acidic residues" evidence="1">
    <location>
        <begin position="451"/>
        <end position="466"/>
    </location>
</feature>
<feature type="compositionally biased region" description="Basic and acidic residues" evidence="1">
    <location>
        <begin position="372"/>
        <end position="381"/>
    </location>
</feature>
<feature type="compositionally biased region" description="Low complexity" evidence="1">
    <location>
        <begin position="221"/>
        <end position="230"/>
    </location>
</feature>
<feature type="compositionally biased region" description="Basic residues" evidence="1">
    <location>
        <begin position="354"/>
        <end position="368"/>
    </location>
</feature>
<feature type="region of interest" description="Disordered" evidence="1">
    <location>
        <begin position="147"/>
        <end position="533"/>
    </location>
</feature>
<feature type="compositionally biased region" description="Polar residues" evidence="1">
    <location>
        <begin position="311"/>
        <end position="320"/>
    </location>
</feature>
<keyword evidence="4" id="KW-1185">Reference proteome</keyword>
<proteinExistence type="predicted"/>
<dbReference type="Proteomes" id="UP001152797">
    <property type="component" value="Unassembled WGS sequence"/>
</dbReference>
<dbReference type="EMBL" id="CAMXCT010003967">
    <property type="protein sequence ID" value="CAI4007084.1"/>
    <property type="molecule type" value="Genomic_DNA"/>
</dbReference>
<organism evidence="2">
    <name type="scientific">Cladocopium goreaui</name>
    <dbReference type="NCBI Taxonomy" id="2562237"/>
    <lineage>
        <taxon>Eukaryota</taxon>
        <taxon>Sar</taxon>
        <taxon>Alveolata</taxon>
        <taxon>Dinophyceae</taxon>
        <taxon>Suessiales</taxon>
        <taxon>Symbiodiniaceae</taxon>
        <taxon>Cladocopium</taxon>
    </lineage>
</organism>
<reference evidence="3" key="2">
    <citation type="submission" date="2024-04" db="EMBL/GenBank/DDBJ databases">
        <authorList>
            <person name="Chen Y."/>
            <person name="Shah S."/>
            <person name="Dougan E. K."/>
            <person name="Thang M."/>
            <person name="Chan C."/>
        </authorList>
    </citation>
    <scope>NUCLEOTIDE SEQUENCE [LARGE SCALE GENOMIC DNA]</scope>
</reference>
<feature type="compositionally biased region" description="Basic and acidic residues" evidence="1">
    <location>
        <begin position="246"/>
        <end position="256"/>
    </location>
</feature>
<evidence type="ECO:0000313" key="2">
    <source>
        <dbReference type="EMBL" id="CAI4007084.1"/>
    </source>
</evidence>
<evidence type="ECO:0000313" key="4">
    <source>
        <dbReference type="Proteomes" id="UP001152797"/>
    </source>
</evidence>
<evidence type="ECO:0000256" key="1">
    <source>
        <dbReference type="SAM" id="MobiDB-lite"/>
    </source>
</evidence>
<accession>A0A9P1DDL9</accession>
<gene>
    <name evidence="2" type="ORF">C1SCF055_LOCUS32664</name>
</gene>
<protein>
    <submittedName>
        <fullName evidence="2">Uncharacterized protein</fullName>
    </submittedName>
</protein>
<reference evidence="2" key="1">
    <citation type="submission" date="2022-10" db="EMBL/GenBank/DDBJ databases">
        <authorList>
            <person name="Chen Y."/>
            <person name="Dougan E. K."/>
            <person name="Chan C."/>
            <person name="Rhodes N."/>
            <person name="Thang M."/>
        </authorList>
    </citation>
    <scope>NUCLEOTIDE SEQUENCE</scope>
</reference>
<feature type="compositionally biased region" description="Basic and acidic residues" evidence="1">
    <location>
        <begin position="473"/>
        <end position="504"/>
    </location>
</feature>
<dbReference type="EMBL" id="CAMXCT020003967">
    <property type="protein sequence ID" value="CAL1160459.1"/>
    <property type="molecule type" value="Genomic_DNA"/>
</dbReference>
<dbReference type="AlphaFoldDB" id="A0A9P1DDL9"/>
<evidence type="ECO:0000313" key="3">
    <source>
        <dbReference type="EMBL" id="CAL1160459.1"/>
    </source>
</evidence>
<feature type="compositionally biased region" description="Basic and acidic residues" evidence="1">
    <location>
        <begin position="389"/>
        <end position="415"/>
    </location>
</feature>
<dbReference type="OrthoDB" id="407388at2759"/>
<dbReference type="EMBL" id="CAMXCT030003967">
    <property type="protein sequence ID" value="CAL4794396.1"/>
    <property type="molecule type" value="Genomic_DNA"/>
</dbReference>
<comment type="caution">
    <text evidence="2">The sequence shown here is derived from an EMBL/GenBank/DDBJ whole genome shotgun (WGS) entry which is preliminary data.</text>
</comment>
<feature type="compositionally biased region" description="Basic and acidic residues" evidence="1">
    <location>
        <begin position="182"/>
        <end position="210"/>
    </location>
</feature>
<feature type="compositionally biased region" description="Basic and acidic residues" evidence="1">
    <location>
        <begin position="426"/>
        <end position="442"/>
    </location>
</feature>
<feature type="compositionally biased region" description="Basic residues" evidence="1">
    <location>
        <begin position="416"/>
        <end position="425"/>
    </location>
</feature>
<name>A0A9P1DDL9_9DINO</name>